<keyword evidence="2" id="KW-1185">Reference proteome</keyword>
<dbReference type="CDD" id="cd00303">
    <property type="entry name" value="retropepsin_like"/>
    <property type="match status" value="1"/>
</dbReference>
<dbReference type="Gene3D" id="2.40.70.10">
    <property type="entry name" value="Acid Proteases"/>
    <property type="match status" value="1"/>
</dbReference>
<accession>A0A8H5FX89</accession>
<dbReference type="Proteomes" id="UP000559256">
    <property type="component" value="Unassembled WGS sequence"/>
</dbReference>
<dbReference type="Pfam" id="PF13650">
    <property type="entry name" value="Asp_protease_2"/>
    <property type="match status" value="1"/>
</dbReference>
<evidence type="ECO:0008006" key="3">
    <source>
        <dbReference type="Google" id="ProtNLM"/>
    </source>
</evidence>
<name>A0A8H5FX89_9AGAR</name>
<dbReference type="InterPro" id="IPR021109">
    <property type="entry name" value="Peptidase_aspartic_dom_sf"/>
</dbReference>
<dbReference type="AlphaFoldDB" id="A0A8H5FX89"/>
<comment type="caution">
    <text evidence="1">The sequence shown here is derived from an EMBL/GenBank/DDBJ whole genome shotgun (WGS) entry which is preliminary data.</text>
</comment>
<proteinExistence type="predicted"/>
<evidence type="ECO:0000313" key="2">
    <source>
        <dbReference type="Proteomes" id="UP000559256"/>
    </source>
</evidence>
<evidence type="ECO:0000313" key="1">
    <source>
        <dbReference type="EMBL" id="KAF5352304.1"/>
    </source>
</evidence>
<sequence length="117" mass="13169">MDKEKFYGMSTRKMEVTIGGKVYTVMIDSGSKLNLMSREIPKQLGLAVDYEGTRWSLRGVHGNVEPLKGVVTDAPLMIGKHKFPHHVFVANNDLDRQDIILGQPFLHHFAARLDYGS</sequence>
<organism evidence="1 2">
    <name type="scientific">Tetrapyrgos nigripes</name>
    <dbReference type="NCBI Taxonomy" id="182062"/>
    <lineage>
        <taxon>Eukaryota</taxon>
        <taxon>Fungi</taxon>
        <taxon>Dikarya</taxon>
        <taxon>Basidiomycota</taxon>
        <taxon>Agaricomycotina</taxon>
        <taxon>Agaricomycetes</taxon>
        <taxon>Agaricomycetidae</taxon>
        <taxon>Agaricales</taxon>
        <taxon>Marasmiineae</taxon>
        <taxon>Marasmiaceae</taxon>
        <taxon>Tetrapyrgos</taxon>
    </lineage>
</organism>
<dbReference type="EMBL" id="JAACJM010000066">
    <property type="protein sequence ID" value="KAF5352304.1"/>
    <property type="molecule type" value="Genomic_DNA"/>
</dbReference>
<gene>
    <name evidence="1" type="ORF">D9758_011967</name>
</gene>
<dbReference type="SUPFAM" id="SSF50630">
    <property type="entry name" value="Acid proteases"/>
    <property type="match status" value="1"/>
</dbReference>
<reference evidence="1 2" key="1">
    <citation type="journal article" date="2020" name="ISME J.">
        <title>Uncovering the hidden diversity of litter-decomposition mechanisms in mushroom-forming fungi.</title>
        <authorList>
            <person name="Floudas D."/>
            <person name="Bentzer J."/>
            <person name="Ahren D."/>
            <person name="Johansson T."/>
            <person name="Persson P."/>
            <person name="Tunlid A."/>
        </authorList>
    </citation>
    <scope>NUCLEOTIDE SEQUENCE [LARGE SCALE GENOMIC DNA]</scope>
    <source>
        <strain evidence="1 2">CBS 291.85</strain>
    </source>
</reference>
<dbReference type="OrthoDB" id="5535068at2759"/>
<protein>
    <recommendedName>
        <fullName evidence="3">Aspartic peptidase DDI1-type domain-containing protein</fullName>
    </recommendedName>
</protein>